<dbReference type="InterPro" id="IPR001810">
    <property type="entry name" value="F-box_dom"/>
</dbReference>
<evidence type="ECO:0000256" key="1">
    <source>
        <dbReference type="SAM" id="Phobius"/>
    </source>
</evidence>
<evidence type="ECO:0000313" key="3">
    <source>
        <dbReference type="EMBL" id="GAQ92866.1"/>
    </source>
</evidence>
<feature type="domain" description="F-box" evidence="2">
    <location>
        <begin position="12"/>
        <end position="58"/>
    </location>
</feature>
<keyword evidence="4" id="KW-1185">Reference proteome</keyword>
<evidence type="ECO:0000259" key="2">
    <source>
        <dbReference type="PROSITE" id="PS50181"/>
    </source>
</evidence>
<keyword evidence="1" id="KW-1133">Transmembrane helix</keyword>
<name>A0A1Y1IVH4_KLENI</name>
<evidence type="ECO:0000313" key="4">
    <source>
        <dbReference type="Proteomes" id="UP000054558"/>
    </source>
</evidence>
<feature type="transmembrane region" description="Helical" evidence="1">
    <location>
        <begin position="549"/>
        <end position="569"/>
    </location>
</feature>
<proteinExistence type="predicted"/>
<feature type="transmembrane region" description="Helical" evidence="1">
    <location>
        <begin position="487"/>
        <end position="507"/>
    </location>
</feature>
<dbReference type="PROSITE" id="PS50181">
    <property type="entry name" value="FBOX"/>
    <property type="match status" value="1"/>
</dbReference>
<sequence length="609" mass="67535">MADRVHCAVAEARALAALPVDVLALILKDMSLKERLRLETLDKNHRDALRVPELWEAIDLEALCALNCTEDQLLSLLSRVEPRMQRGAAQIRRMAESLDDVTESFTKHMVPEFAVEQLKRKTRTSFNRDFIFIQLVILRFLYKAVPESWGPVRFFFEACTLWLVDQLQRIPLAVRSVFKFLRNVKSNPSAFVRNGTSSPLEKPERQRSAKKAVLLDVSGAVNLSPTFIAACAIALSAAGFQGSVRMDEEGDPGFLTNHPVFEVTRSLALDCAFLVNLKVSGAYPWKANCLTPFNPWGRAQEPVGAPEEIETKLERVAASIAPQFEGSRAAYELFLGKISSLVELRAEIAGSRGRRRVANQRRDGESFRAGTVTVQHHGHVFSRNSNMACVILGSPELQASQGLRALALDFPLSLADLDSVALFLDRNATGAHVVGGARVPNGTDRTRAAEWGGTAADPRGGLLEHAFLTPLQQELRFEGALRAADRVFWGIGIADVIFGLVLLLDYLLARVRFFRFVPILGIQIMIQVLIASVVGWPHLRAAIQGDRDPINFVIVAFAVGFFLFLPFAAAWRALYFYLCACLAWTVLKWFGTVAVECRAGLKIKARVKR</sequence>
<feature type="transmembrane region" description="Helical" evidence="1">
    <location>
        <begin position="513"/>
        <end position="537"/>
    </location>
</feature>
<accession>A0A1Y1IVH4</accession>
<reference evidence="3 4" key="1">
    <citation type="journal article" date="2014" name="Nat. Commun.">
        <title>Klebsormidium flaccidum genome reveals primary factors for plant terrestrial adaptation.</title>
        <authorList>
            <person name="Hori K."/>
            <person name="Maruyama F."/>
            <person name="Fujisawa T."/>
            <person name="Togashi T."/>
            <person name="Yamamoto N."/>
            <person name="Seo M."/>
            <person name="Sato S."/>
            <person name="Yamada T."/>
            <person name="Mori H."/>
            <person name="Tajima N."/>
            <person name="Moriyama T."/>
            <person name="Ikeuchi M."/>
            <person name="Watanabe M."/>
            <person name="Wada H."/>
            <person name="Kobayashi K."/>
            <person name="Saito M."/>
            <person name="Masuda T."/>
            <person name="Sasaki-Sekimoto Y."/>
            <person name="Mashiguchi K."/>
            <person name="Awai K."/>
            <person name="Shimojima M."/>
            <person name="Masuda S."/>
            <person name="Iwai M."/>
            <person name="Nobusawa T."/>
            <person name="Narise T."/>
            <person name="Kondo S."/>
            <person name="Saito H."/>
            <person name="Sato R."/>
            <person name="Murakawa M."/>
            <person name="Ihara Y."/>
            <person name="Oshima-Yamada Y."/>
            <person name="Ohtaka K."/>
            <person name="Satoh M."/>
            <person name="Sonobe K."/>
            <person name="Ishii M."/>
            <person name="Ohtani R."/>
            <person name="Kanamori-Sato M."/>
            <person name="Honoki R."/>
            <person name="Miyazaki D."/>
            <person name="Mochizuki H."/>
            <person name="Umetsu J."/>
            <person name="Higashi K."/>
            <person name="Shibata D."/>
            <person name="Kamiya Y."/>
            <person name="Sato N."/>
            <person name="Nakamura Y."/>
            <person name="Tabata S."/>
            <person name="Ida S."/>
            <person name="Kurokawa K."/>
            <person name="Ohta H."/>
        </authorList>
    </citation>
    <scope>NUCLEOTIDE SEQUENCE [LARGE SCALE GENOMIC DNA]</scope>
    <source>
        <strain evidence="3 4">NIES-2285</strain>
    </source>
</reference>
<gene>
    <name evidence="3" type="ORF">KFL_011740020</name>
</gene>
<dbReference type="Proteomes" id="UP000054558">
    <property type="component" value="Unassembled WGS sequence"/>
</dbReference>
<organism evidence="3 4">
    <name type="scientific">Klebsormidium nitens</name>
    <name type="common">Green alga</name>
    <name type="synonym">Ulothrix nitens</name>
    <dbReference type="NCBI Taxonomy" id="105231"/>
    <lineage>
        <taxon>Eukaryota</taxon>
        <taxon>Viridiplantae</taxon>
        <taxon>Streptophyta</taxon>
        <taxon>Klebsormidiophyceae</taxon>
        <taxon>Klebsormidiales</taxon>
        <taxon>Klebsormidiaceae</taxon>
        <taxon>Klebsormidium</taxon>
    </lineage>
</organism>
<keyword evidence="1" id="KW-0472">Membrane</keyword>
<dbReference type="AlphaFoldDB" id="A0A1Y1IVH4"/>
<keyword evidence="1" id="KW-0812">Transmembrane</keyword>
<protein>
    <recommendedName>
        <fullName evidence="2">F-box domain-containing protein</fullName>
    </recommendedName>
</protein>
<dbReference type="EMBL" id="DF238123">
    <property type="protein sequence ID" value="GAQ92866.1"/>
    <property type="molecule type" value="Genomic_DNA"/>
</dbReference>